<gene>
    <name evidence="5" type="ORF">DLD99_06090</name>
</gene>
<dbReference type="GO" id="GO:0043200">
    <property type="term" value="P:response to amino acid"/>
    <property type="evidence" value="ECO:0007669"/>
    <property type="project" value="TreeGrafter"/>
</dbReference>
<dbReference type="InterPro" id="IPR011008">
    <property type="entry name" value="Dimeric_a/b-barrel"/>
</dbReference>
<dbReference type="InterPro" id="IPR036390">
    <property type="entry name" value="WH_DNA-bd_sf"/>
</dbReference>
<evidence type="ECO:0000256" key="3">
    <source>
        <dbReference type="ARBA" id="ARBA00023163"/>
    </source>
</evidence>
<keyword evidence="1" id="KW-0805">Transcription regulation</keyword>
<dbReference type="Proteomes" id="UP000253720">
    <property type="component" value="Chromosome"/>
</dbReference>
<dbReference type="PANTHER" id="PTHR30154">
    <property type="entry name" value="LEUCINE-RESPONSIVE REGULATORY PROTEIN"/>
    <property type="match status" value="1"/>
</dbReference>
<name>A0A345RL90_9PSED</name>
<dbReference type="GO" id="GO:0043565">
    <property type="term" value="F:sequence-specific DNA binding"/>
    <property type="evidence" value="ECO:0007669"/>
    <property type="project" value="InterPro"/>
</dbReference>
<dbReference type="Gene3D" id="3.30.70.920">
    <property type="match status" value="1"/>
</dbReference>
<evidence type="ECO:0000256" key="1">
    <source>
        <dbReference type="ARBA" id="ARBA00023015"/>
    </source>
</evidence>
<feature type="domain" description="HTH asnC-type" evidence="4">
    <location>
        <begin position="5"/>
        <end position="90"/>
    </location>
</feature>
<dbReference type="InterPro" id="IPR019887">
    <property type="entry name" value="Tscrpt_reg_AsnC/Lrp_C"/>
</dbReference>
<dbReference type="SUPFAM" id="SSF54909">
    <property type="entry name" value="Dimeric alpha+beta barrel"/>
    <property type="match status" value="1"/>
</dbReference>
<evidence type="ECO:0000313" key="6">
    <source>
        <dbReference type="Proteomes" id="UP000253720"/>
    </source>
</evidence>
<dbReference type="RefSeq" id="WP_114881608.1">
    <property type="nucleotide sequence ID" value="NZ_CP029608.1"/>
</dbReference>
<dbReference type="PRINTS" id="PR00033">
    <property type="entry name" value="HTHASNC"/>
</dbReference>
<organism evidence="5 6">
    <name type="scientific">Pseudomonas kribbensis</name>
    <dbReference type="NCBI Taxonomy" id="1628086"/>
    <lineage>
        <taxon>Bacteria</taxon>
        <taxon>Pseudomonadati</taxon>
        <taxon>Pseudomonadota</taxon>
        <taxon>Gammaproteobacteria</taxon>
        <taxon>Pseudomonadales</taxon>
        <taxon>Pseudomonadaceae</taxon>
        <taxon>Pseudomonas</taxon>
    </lineage>
</organism>
<dbReference type="KEGG" id="pke:DLD99_06090"/>
<keyword evidence="6" id="KW-1185">Reference proteome</keyword>
<dbReference type="Pfam" id="PF01037">
    <property type="entry name" value="AsnC_trans_reg"/>
    <property type="match status" value="1"/>
</dbReference>
<dbReference type="GO" id="GO:0005829">
    <property type="term" value="C:cytosol"/>
    <property type="evidence" value="ECO:0007669"/>
    <property type="project" value="TreeGrafter"/>
</dbReference>
<dbReference type="Gene3D" id="1.10.10.10">
    <property type="entry name" value="Winged helix-like DNA-binding domain superfamily/Winged helix DNA-binding domain"/>
    <property type="match status" value="1"/>
</dbReference>
<dbReference type="SMART" id="SM00344">
    <property type="entry name" value="HTH_ASNC"/>
    <property type="match status" value="1"/>
</dbReference>
<dbReference type="AlphaFoldDB" id="A0A345RL90"/>
<evidence type="ECO:0000313" key="5">
    <source>
        <dbReference type="EMBL" id="AXI60056.1"/>
    </source>
</evidence>
<protein>
    <submittedName>
        <fullName evidence="5">AsnC family transcriptional regulator</fullName>
    </submittedName>
</protein>
<accession>A0A345RL90</accession>
<proteinExistence type="predicted"/>
<evidence type="ECO:0000256" key="2">
    <source>
        <dbReference type="ARBA" id="ARBA00023125"/>
    </source>
</evidence>
<dbReference type="InterPro" id="IPR019888">
    <property type="entry name" value="Tscrpt_reg_AsnC-like"/>
</dbReference>
<keyword evidence="3" id="KW-0804">Transcription</keyword>
<dbReference type="PROSITE" id="PS50956">
    <property type="entry name" value="HTH_ASNC_2"/>
    <property type="match status" value="1"/>
</dbReference>
<keyword evidence="2" id="KW-0238">DNA-binding</keyword>
<dbReference type="PROSITE" id="PS00519">
    <property type="entry name" value="HTH_ASNC_1"/>
    <property type="match status" value="1"/>
</dbReference>
<dbReference type="PANTHER" id="PTHR30154:SF53">
    <property type="entry name" value="HTH-TYPE TRANSCRIPTIONAL REGULATOR LRPC"/>
    <property type="match status" value="1"/>
</dbReference>
<evidence type="ECO:0000259" key="4">
    <source>
        <dbReference type="PROSITE" id="PS50956"/>
    </source>
</evidence>
<sequence>MKRLLDLQDERILAELAANAKISHAELGSKVNLSRNAVRQRIERMERDGAIQGYTIRIGEGRKPSPPISAIIFVYRHDRMRGDDVVKGVKAIPEVTMCEVMSGEFDLMVRIEAAHPERVHQVWNLIATMPGVENTVTTFVLSKLN</sequence>
<dbReference type="InterPro" id="IPR036388">
    <property type="entry name" value="WH-like_DNA-bd_sf"/>
</dbReference>
<dbReference type="SUPFAM" id="SSF46785">
    <property type="entry name" value="Winged helix' DNA-binding domain"/>
    <property type="match status" value="1"/>
</dbReference>
<reference evidence="5 6" key="1">
    <citation type="submission" date="2018-05" db="EMBL/GenBank/DDBJ databases">
        <title>Complete genome sequence of Pseudomonas kribbensis 46-2(T).</title>
        <authorList>
            <person name="Jeong H."/>
            <person name="Lee S.-G."/>
            <person name="Rha E."/>
            <person name="Kim H."/>
        </authorList>
    </citation>
    <scope>NUCLEOTIDE SEQUENCE [LARGE SCALE GENOMIC DNA]</scope>
    <source>
        <strain evidence="5 6">46-2</strain>
    </source>
</reference>
<dbReference type="EMBL" id="CP029608">
    <property type="protein sequence ID" value="AXI60056.1"/>
    <property type="molecule type" value="Genomic_DNA"/>
</dbReference>
<dbReference type="InterPro" id="IPR000485">
    <property type="entry name" value="AsnC-type_HTH_dom"/>
</dbReference>
<dbReference type="InterPro" id="IPR019885">
    <property type="entry name" value="Tscrpt_reg_HTH_AsnC-type_CS"/>
</dbReference>
<dbReference type="Pfam" id="PF13404">
    <property type="entry name" value="HTH_AsnC-type"/>
    <property type="match status" value="1"/>
</dbReference>